<dbReference type="RefSeq" id="WP_160958859.1">
    <property type="nucleotide sequence ID" value="NZ_WVUD01000004.1"/>
</dbReference>
<dbReference type="PANTHER" id="PTHR33988:SF3">
    <property type="entry name" value="ENDORIBONUCLEASE TOXIN CHPB-RELATED"/>
    <property type="match status" value="1"/>
</dbReference>
<protein>
    <submittedName>
        <fullName evidence="1">mRNA-degrading endonuclease</fullName>
    </submittedName>
</protein>
<dbReference type="Proteomes" id="UP000482487">
    <property type="component" value="Unassembled WGS sequence"/>
</dbReference>
<evidence type="ECO:0000313" key="1">
    <source>
        <dbReference type="EMBL" id="MYL82281.1"/>
    </source>
</evidence>
<dbReference type="GO" id="GO:0006402">
    <property type="term" value="P:mRNA catabolic process"/>
    <property type="evidence" value="ECO:0007669"/>
    <property type="project" value="TreeGrafter"/>
</dbReference>
<dbReference type="GO" id="GO:0004521">
    <property type="term" value="F:RNA endonuclease activity"/>
    <property type="evidence" value="ECO:0007669"/>
    <property type="project" value="TreeGrafter"/>
</dbReference>
<dbReference type="AlphaFoldDB" id="A0A7C9IJQ4"/>
<accession>A0A7C9IJQ4</accession>
<dbReference type="InterPro" id="IPR003477">
    <property type="entry name" value="PemK-like"/>
</dbReference>
<organism evidence="1 2">
    <name type="scientific">Solidesulfovibrio aerotolerans</name>
    <dbReference type="NCBI Taxonomy" id="295255"/>
    <lineage>
        <taxon>Bacteria</taxon>
        <taxon>Pseudomonadati</taxon>
        <taxon>Thermodesulfobacteriota</taxon>
        <taxon>Desulfovibrionia</taxon>
        <taxon>Desulfovibrionales</taxon>
        <taxon>Desulfovibrionaceae</taxon>
        <taxon>Solidesulfovibrio</taxon>
    </lineage>
</organism>
<dbReference type="GO" id="GO:0003677">
    <property type="term" value="F:DNA binding"/>
    <property type="evidence" value="ECO:0007669"/>
    <property type="project" value="InterPro"/>
</dbReference>
<dbReference type="Gene3D" id="2.30.30.110">
    <property type="match status" value="1"/>
</dbReference>
<name>A0A7C9IJQ4_9BACT</name>
<dbReference type="OrthoDB" id="9793906at2"/>
<dbReference type="GO" id="GO:0016075">
    <property type="term" value="P:rRNA catabolic process"/>
    <property type="evidence" value="ECO:0007669"/>
    <property type="project" value="TreeGrafter"/>
</dbReference>
<dbReference type="PANTHER" id="PTHR33988">
    <property type="entry name" value="ENDORIBONUCLEASE MAZF-RELATED"/>
    <property type="match status" value="1"/>
</dbReference>
<sequence length="112" mass="11858">MTAVPERGDFVHLDFDPQAGHEQRGARFGLVLSPASFNRVTGFAFIAPVTGQTKGYPFEVAIPAGERVAGVVLADQTKSLDWRARGVTVKGRAPDAVVGQVLGLLEAVLLAE</sequence>
<keyword evidence="2" id="KW-1185">Reference proteome</keyword>
<proteinExistence type="predicted"/>
<keyword evidence="1" id="KW-0540">Nuclease</keyword>
<dbReference type="Pfam" id="PF02452">
    <property type="entry name" value="PemK_toxin"/>
    <property type="match status" value="1"/>
</dbReference>
<dbReference type="SUPFAM" id="SSF50118">
    <property type="entry name" value="Cell growth inhibitor/plasmid maintenance toxic component"/>
    <property type="match status" value="1"/>
</dbReference>
<comment type="caution">
    <text evidence="1">The sequence shown here is derived from an EMBL/GenBank/DDBJ whole genome shotgun (WGS) entry which is preliminary data.</text>
</comment>
<dbReference type="EMBL" id="WVUD01000004">
    <property type="protein sequence ID" value="MYL82281.1"/>
    <property type="molecule type" value="Genomic_DNA"/>
</dbReference>
<keyword evidence="1" id="KW-0378">Hydrolase</keyword>
<gene>
    <name evidence="1" type="ORF">GTA51_03900</name>
</gene>
<keyword evidence="1" id="KW-0255">Endonuclease</keyword>
<evidence type="ECO:0000313" key="2">
    <source>
        <dbReference type="Proteomes" id="UP000482487"/>
    </source>
</evidence>
<dbReference type="InterPro" id="IPR011067">
    <property type="entry name" value="Plasmid_toxin/cell-grow_inhib"/>
</dbReference>
<reference evidence="1 2" key="1">
    <citation type="submission" date="2020-01" db="EMBL/GenBank/DDBJ databases">
        <title>Genome sequence of Desulfovibrio aerotolerans DSM 16695(T).</title>
        <authorList>
            <person name="Karnachuk O."/>
            <person name="Avakyan M."/>
            <person name="Mardanov A."/>
            <person name="Kadnikov V."/>
            <person name="Ravin N."/>
        </authorList>
    </citation>
    <scope>NUCLEOTIDE SEQUENCE [LARGE SCALE GENOMIC DNA]</scope>
    <source>
        <strain evidence="1 2">DSM 16695</strain>
    </source>
</reference>